<organism evidence="1 2">
    <name type="scientific">Pisum sativum</name>
    <name type="common">Garden pea</name>
    <name type="synonym">Lathyrus oleraceus</name>
    <dbReference type="NCBI Taxonomy" id="3888"/>
    <lineage>
        <taxon>Eukaryota</taxon>
        <taxon>Viridiplantae</taxon>
        <taxon>Streptophyta</taxon>
        <taxon>Embryophyta</taxon>
        <taxon>Tracheophyta</taxon>
        <taxon>Spermatophyta</taxon>
        <taxon>Magnoliopsida</taxon>
        <taxon>eudicotyledons</taxon>
        <taxon>Gunneridae</taxon>
        <taxon>Pentapetalae</taxon>
        <taxon>rosids</taxon>
        <taxon>fabids</taxon>
        <taxon>Fabales</taxon>
        <taxon>Fabaceae</taxon>
        <taxon>Papilionoideae</taxon>
        <taxon>50 kb inversion clade</taxon>
        <taxon>NPAAA clade</taxon>
        <taxon>Hologalegina</taxon>
        <taxon>IRL clade</taxon>
        <taxon>Fabeae</taxon>
        <taxon>Lathyrus</taxon>
    </lineage>
</organism>
<sequence>MAIVSYSDFATNSANLYYLHPNENPAIILVSPPLDAKNYHTCATTSVKHYRNQDYVIGFLKGLNEELSSSKSQIMMMQLLPHIDHAFSLVIQQECEMISPSSEDISALDTTIPASAL</sequence>
<dbReference type="PANTHER" id="PTHR34222:SF99">
    <property type="entry name" value="PROTEIN, PUTATIVE-RELATED"/>
    <property type="match status" value="1"/>
</dbReference>
<dbReference type="Proteomes" id="UP001058974">
    <property type="component" value="Chromosome 7"/>
</dbReference>
<protein>
    <submittedName>
        <fullName evidence="1">Uncharacterized protein</fullName>
    </submittedName>
</protein>
<keyword evidence="2" id="KW-1185">Reference proteome</keyword>
<comment type="caution">
    <text evidence="1">The sequence shown here is derived from an EMBL/GenBank/DDBJ whole genome shotgun (WGS) entry which is preliminary data.</text>
</comment>
<dbReference type="EMBL" id="JAMSHJ010000007">
    <property type="protein sequence ID" value="KAI5392542.1"/>
    <property type="molecule type" value="Genomic_DNA"/>
</dbReference>
<reference evidence="1 2" key="1">
    <citation type="journal article" date="2022" name="Nat. Genet.">
        <title>Improved pea reference genome and pan-genome highlight genomic features and evolutionary characteristics.</title>
        <authorList>
            <person name="Yang T."/>
            <person name="Liu R."/>
            <person name="Luo Y."/>
            <person name="Hu S."/>
            <person name="Wang D."/>
            <person name="Wang C."/>
            <person name="Pandey M.K."/>
            <person name="Ge S."/>
            <person name="Xu Q."/>
            <person name="Li N."/>
            <person name="Li G."/>
            <person name="Huang Y."/>
            <person name="Saxena R.K."/>
            <person name="Ji Y."/>
            <person name="Li M."/>
            <person name="Yan X."/>
            <person name="He Y."/>
            <person name="Liu Y."/>
            <person name="Wang X."/>
            <person name="Xiang C."/>
            <person name="Varshney R.K."/>
            <person name="Ding H."/>
            <person name="Gao S."/>
            <person name="Zong X."/>
        </authorList>
    </citation>
    <scope>NUCLEOTIDE SEQUENCE [LARGE SCALE GENOMIC DNA]</scope>
    <source>
        <strain evidence="1 2">cv. Zhongwan 6</strain>
    </source>
</reference>
<dbReference type="PANTHER" id="PTHR34222">
    <property type="entry name" value="GAG_PRE-INTEGRS DOMAIN-CONTAINING PROTEIN"/>
    <property type="match status" value="1"/>
</dbReference>
<gene>
    <name evidence="1" type="ORF">KIW84_077081</name>
</gene>
<name>A0A9D5A091_PEA</name>
<evidence type="ECO:0000313" key="2">
    <source>
        <dbReference type="Proteomes" id="UP001058974"/>
    </source>
</evidence>
<dbReference type="Gramene" id="Psat07G0708100-T1">
    <property type="protein sequence ID" value="KAI5392542.1"/>
    <property type="gene ID" value="KIW84_077081"/>
</dbReference>
<evidence type="ECO:0000313" key="1">
    <source>
        <dbReference type="EMBL" id="KAI5392542.1"/>
    </source>
</evidence>
<accession>A0A9D5A091</accession>
<dbReference type="AlphaFoldDB" id="A0A9D5A091"/>
<proteinExistence type="predicted"/>